<dbReference type="AlphaFoldDB" id="A0A9P5RZH5"/>
<gene>
    <name evidence="9" type="ORF">BG015_007224</name>
</gene>
<dbReference type="GO" id="GO:0005634">
    <property type="term" value="C:nucleus"/>
    <property type="evidence" value="ECO:0007669"/>
    <property type="project" value="TreeGrafter"/>
</dbReference>
<dbReference type="EC" id="3.2.1.143" evidence="2"/>
<feature type="compositionally biased region" description="Basic and acidic residues" evidence="6">
    <location>
        <begin position="271"/>
        <end position="291"/>
    </location>
</feature>
<keyword evidence="3" id="KW-0378">Hydrolase</keyword>
<feature type="active site" evidence="4">
    <location>
        <position position="535"/>
    </location>
</feature>
<dbReference type="GO" id="GO:0004649">
    <property type="term" value="F:poly(ADP-ribose) glycohydrolase activity"/>
    <property type="evidence" value="ECO:0007669"/>
    <property type="project" value="UniProtKB-EC"/>
</dbReference>
<keyword evidence="10" id="KW-1185">Reference proteome</keyword>
<dbReference type="GO" id="GO:1990966">
    <property type="term" value="P:ATP generation from poly-ADP-D-ribose"/>
    <property type="evidence" value="ECO:0007669"/>
    <property type="project" value="TreeGrafter"/>
</dbReference>
<evidence type="ECO:0000256" key="5">
    <source>
        <dbReference type="PIRSR" id="PIRSR607724-2"/>
    </source>
</evidence>
<protein>
    <recommendedName>
        <fullName evidence="2">poly(ADP-ribose) glycohydrolase</fullName>
        <ecNumber evidence="2">3.2.1.143</ecNumber>
    </recommendedName>
</protein>
<reference evidence="9" key="1">
    <citation type="journal article" date="2020" name="Fungal Divers.">
        <title>Resolving the Mortierellaceae phylogeny through synthesis of multi-gene phylogenetics and phylogenomics.</title>
        <authorList>
            <person name="Vandepol N."/>
            <person name="Liber J."/>
            <person name="Desiro A."/>
            <person name="Na H."/>
            <person name="Kennedy M."/>
            <person name="Barry K."/>
            <person name="Grigoriev I.V."/>
            <person name="Miller A.N."/>
            <person name="O'Donnell K."/>
            <person name="Stajich J.E."/>
            <person name="Bonito G."/>
        </authorList>
    </citation>
    <scope>NUCLEOTIDE SEQUENCE</scope>
    <source>
        <strain evidence="9">NRRL 6426</strain>
    </source>
</reference>
<feature type="region of interest" description="Disordered" evidence="6">
    <location>
        <begin position="107"/>
        <end position="137"/>
    </location>
</feature>
<dbReference type="Pfam" id="PF05028">
    <property type="entry name" value="PARG_cat_C"/>
    <property type="match status" value="1"/>
</dbReference>
<dbReference type="GO" id="GO:0005975">
    <property type="term" value="P:carbohydrate metabolic process"/>
    <property type="evidence" value="ECO:0007669"/>
    <property type="project" value="InterPro"/>
</dbReference>
<feature type="compositionally biased region" description="Basic and acidic residues" evidence="6">
    <location>
        <begin position="356"/>
        <end position="374"/>
    </location>
</feature>
<feature type="compositionally biased region" description="Low complexity" evidence="6">
    <location>
        <begin position="412"/>
        <end position="421"/>
    </location>
</feature>
<dbReference type="PANTHER" id="PTHR12837:SF0">
    <property type="entry name" value="POLY(ADP-RIBOSE) GLYCOHYDROLASE"/>
    <property type="match status" value="1"/>
</dbReference>
<evidence type="ECO:0000256" key="1">
    <source>
        <dbReference type="ARBA" id="ARBA00009545"/>
    </source>
</evidence>
<organism evidence="9 10">
    <name type="scientific">Linnemannia schmuckeri</name>
    <dbReference type="NCBI Taxonomy" id="64567"/>
    <lineage>
        <taxon>Eukaryota</taxon>
        <taxon>Fungi</taxon>
        <taxon>Fungi incertae sedis</taxon>
        <taxon>Mucoromycota</taxon>
        <taxon>Mortierellomycotina</taxon>
        <taxon>Mortierellomycetes</taxon>
        <taxon>Mortierellales</taxon>
        <taxon>Mortierellaceae</taxon>
        <taxon>Linnemannia</taxon>
    </lineage>
</organism>
<dbReference type="Proteomes" id="UP000748756">
    <property type="component" value="Unassembled WGS sequence"/>
</dbReference>
<sequence>MSRPPSFFKTGTHHVLCKITGLDPKEFPYPQDFQDCWDHHHVRLACSDRPATAAVANAWPDIVQGLTTTITNSKQLSEILSRWNEGDPRGWNIDALEAFLNRKADRNVPTKTTSTSTSTSVTSTPEDGRFQDDSGKDEERFIDEGDDIIMSDINDHRDNDGTITSPAPSASRPFLLWDHNEETAEDQFFSREERDRFFKVILPGMQQLALRLPELVKRPIPFLKQQQDSAVTLSQEQIACLLANAFFCTFPCRNAPNQHFSNPSTYRKRPRTDQSEGKSTGKREGGGEGRTLDSAPKDPYGTAPARLKKQSSSNTDPYRNTDGQLSLFAYFKKAEPKSTFKPESSRTSPPATVASRHFDNSKEKDAPHHGERTSHPAVGRGGGSGANTMKLEGLSGHVRAESDREFHRTGNESATRRSPAAPAAPPTTERGHKRRPSFPRYPSINFSSLFYSDEVRNPCTSTNAAKLRCIIHYFDRILQQMPTGVVTFHRQVLNETVTLDSREMLNQAPFRYSNVQIELDAPLEDDAPLGALQLDFANKVIGGGVLGRGAVQEEIRFAICPELIVSRLFTQILQSNEALLMKGAERFSNYNGYAQTFEWHSNHIDSTPRDKLGRRKTEICAIDALPFKSAVERLDQFSESAVLRELNKAIVGFRRSPITSSEWGLCRGEVPSPRGDLIATGNWGCGAFGGHLQLKFLIQLIAASVCAAYSRVDDGDVLGRDLIYFTYGLDSFANEIRTFMTHLQTSPQLFEPWKLLDCIINYPIKSGRGNIVALRSNKSLLDYISASFGFPNASHSNGDLSVITDTQPSTFETFTWSDDDGYNTPEPEPLSD</sequence>
<feature type="region of interest" description="Disordered" evidence="6">
    <location>
        <begin position="258"/>
        <end position="321"/>
    </location>
</feature>
<evidence type="ECO:0000313" key="10">
    <source>
        <dbReference type="Proteomes" id="UP000748756"/>
    </source>
</evidence>
<feature type="domain" description="PARG helical" evidence="8">
    <location>
        <begin position="190"/>
        <end position="260"/>
    </location>
</feature>
<dbReference type="GO" id="GO:0009225">
    <property type="term" value="P:nucleotide-sugar metabolic process"/>
    <property type="evidence" value="ECO:0007669"/>
    <property type="project" value="TreeGrafter"/>
</dbReference>
<feature type="binding site" evidence="5">
    <location>
        <position position="552"/>
    </location>
    <ligand>
        <name>substrate</name>
    </ligand>
</feature>
<comment type="similarity">
    <text evidence="1">Belongs to the poly(ADP-ribose) glycohydrolase family.</text>
</comment>
<dbReference type="OrthoDB" id="1937899at2759"/>
<feature type="binding site" evidence="5">
    <location>
        <position position="593"/>
    </location>
    <ligand>
        <name>substrate</name>
    </ligand>
</feature>
<evidence type="ECO:0000259" key="7">
    <source>
        <dbReference type="Pfam" id="PF05028"/>
    </source>
</evidence>
<feature type="compositionally biased region" description="Basic and acidic residues" evidence="6">
    <location>
        <begin position="126"/>
        <end position="137"/>
    </location>
</feature>
<evidence type="ECO:0000256" key="2">
    <source>
        <dbReference type="ARBA" id="ARBA00012255"/>
    </source>
</evidence>
<feature type="active site" evidence="4">
    <location>
        <position position="554"/>
    </location>
</feature>
<feature type="compositionally biased region" description="Low complexity" evidence="6">
    <location>
        <begin position="110"/>
        <end position="124"/>
    </location>
</feature>
<evidence type="ECO:0000256" key="4">
    <source>
        <dbReference type="PIRSR" id="PIRSR607724-1"/>
    </source>
</evidence>
<feature type="domain" description="PARG catalytic Macro" evidence="7">
    <location>
        <begin position="511"/>
        <end position="731"/>
    </location>
</feature>
<dbReference type="InterPro" id="IPR048362">
    <property type="entry name" value="PARG_helical"/>
</dbReference>
<feature type="domain" description="PARG helical" evidence="8">
    <location>
        <begin position="435"/>
        <end position="490"/>
    </location>
</feature>
<feature type="compositionally biased region" description="Polar residues" evidence="6">
    <location>
        <begin position="310"/>
        <end position="321"/>
    </location>
</feature>
<comment type="caution">
    <text evidence="9">The sequence shown here is derived from an EMBL/GenBank/DDBJ whole genome shotgun (WGS) entry which is preliminary data.</text>
</comment>
<accession>A0A9P5RZH5</accession>
<dbReference type="GO" id="GO:0006282">
    <property type="term" value="P:regulation of DNA repair"/>
    <property type="evidence" value="ECO:0007669"/>
    <property type="project" value="InterPro"/>
</dbReference>
<dbReference type="PANTHER" id="PTHR12837">
    <property type="entry name" value="POLY ADP-RIBOSE GLYCOHYDROLASE"/>
    <property type="match status" value="1"/>
</dbReference>
<name>A0A9P5RZH5_9FUNG</name>
<evidence type="ECO:0000313" key="9">
    <source>
        <dbReference type="EMBL" id="KAF9150963.1"/>
    </source>
</evidence>
<feature type="active site" evidence="4">
    <location>
        <position position="553"/>
    </location>
</feature>
<feature type="compositionally biased region" description="Basic and acidic residues" evidence="6">
    <location>
        <begin position="398"/>
        <end position="410"/>
    </location>
</feature>
<dbReference type="Pfam" id="PF20811">
    <property type="entry name" value="PARG_cat_N"/>
    <property type="match status" value="2"/>
</dbReference>
<dbReference type="EMBL" id="JAAAUQ010000365">
    <property type="protein sequence ID" value="KAF9150963.1"/>
    <property type="molecule type" value="Genomic_DNA"/>
</dbReference>
<evidence type="ECO:0000256" key="6">
    <source>
        <dbReference type="SAM" id="MobiDB-lite"/>
    </source>
</evidence>
<proteinExistence type="inferred from homology"/>
<dbReference type="GO" id="GO:0005737">
    <property type="term" value="C:cytoplasm"/>
    <property type="evidence" value="ECO:0007669"/>
    <property type="project" value="TreeGrafter"/>
</dbReference>
<dbReference type="InterPro" id="IPR007724">
    <property type="entry name" value="Poly_GlycHdrlase"/>
</dbReference>
<feature type="binding site" evidence="5">
    <location>
        <position position="538"/>
    </location>
    <ligand>
        <name>substrate</name>
    </ligand>
</feature>
<dbReference type="InterPro" id="IPR046372">
    <property type="entry name" value="PARG_cat_C"/>
</dbReference>
<feature type="region of interest" description="Disordered" evidence="6">
    <location>
        <begin position="336"/>
        <end position="439"/>
    </location>
</feature>
<evidence type="ECO:0000256" key="3">
    <source>
        <dbReference type="ARBA" id="ARBA00022801"/>
    </source>
</evidence>
<evidence type="ECO:0000259" key="8">
    <source>
        <dbReference type="Pfam" id="PF20811"/>
    </source>
</evidence>